<dbReference type="EC" id="3.1.4.52" evidence="2"/>
<organism evidence="12 13">
    <name type="scientific">Vibrio proteolyticus NBRC 13287</name>
    <dbReference type="NCBI Taxonomy" id="1219065"/>
    <lineage>
        <taxon>Bacteria</taxon>
        <taxon>Pseudomonadati</taxon>
        <taxon>Pseudomonadota</taxon>
        <taxon>Gammaproteobacteria</taxon>
        <taxon>Vibrionales</taxon>
        <taxon>Vibrionaceae</taxon>
        <taxon>Vibrio</taxon>
    </lineage>
</organism>
<evidence type="ECO:0000256" key="6">
    <source>
        <dbReference type="ARBA" id="ARBA00022801"/>
    </source>
</evidence>
<evidence type="ECO:0000256" key="10">
    <source>
        <dbReference type="SAM" id="Phobius"/>
    </source>
</evidence>
<feature type="domain" description="EAL" evidence="11">
    <location>
        <begin position="251"/>
        <end position="501"/>
    </location>
</feature>
<evidence type="ECO:0000256" key="1">
    <source>
        <dbReference type="ARBA" id="ARBA00004651"/>
    </source>
</evidence>
<dbReference type="PROSITE" id="PS50883">
    <property type="entry name" value="EAL"/>
    <property type="match status" value="1"/>
</dbReference>
<keyword evidence="7 10" id="KW-1133">Transmembrane helix</keyword>
<keyword evidence="3" id="KW-1003">Cell membrane</keyword>
<feature type="transmembrane region" description="Helical" evidence="10">
    <location>
        <begin position="223"/>
        <end position="243"/>
    </location>
</feature>
<dbReference type="EMBL" id="BATJ01000008">
    <property type="protein sequence ID" value="GAD67579.1"/>
    <property type="molecule type" value="Genomic_DNA"/>
</dbReference>
<dbReference type="Pfam" id="PF00563">
    <property type="entry name" value="EAL"/>
    <property type="match status" value="1"/>
</dbReference>
<dbReference type="Pfam" id="PF12792">
    <property type="entry name" value="CSS-motif"/>
    <property type="match status" value="1"/>
</dbReference>
<sequence>MQPNTHRKPEIKIRSFLAIILVPLLIVIPTAVYLAVSGVQRDLRTIADAYTHRIDEVITELRDENRRAIQHADRCEAIREELLFESILRELIIVKNGVAVCSSKRGEIDHNLTDFIHRDGVTSGEYLIDLSKDPAQRTLIVVDTLPGDKFSGAFSIVERGYLVDRIGRVENDKLSYIRARFGERTYPAGQSFHSESLHLIYPSKQYDYSLLVEAKREFILRELLYFIASGIPVSLMISALFLVTTRYLRNRESLLDDLKKGLKRSELFLVYQPIIDASQNKVTKLEALVRWKHPTLGLIGPDTFISIAEYHNLVDEITDFALERALTELTELPLSKGIQVAINIPPSYLHNPDNIDALIYYNSEFKQQGYELCVEITERQMLDELSRNEVNNLHHQGLSIAIDDFGTGHTSLSVLKDIRFSFLKIDKCFIDTIGIDTVNAMVLTTIIDLGHKLGVRLIAEGIETQAQADYLKAQKVHFLQGFYFAKPIAAPELSACITDIDQRT</sequence>
<dbReference type="InterPro" id="IPR001633">
    <property type="entry name" value="EAL_dom"/>
</dbReference>
<comment type="subcellular location">
    <subcellularLocation>
        <location evidence="1">Cell membrane</location>
        <topology evidence="1">Multi-pass membrane protein</topology>
    </subcellularLocation>
</comment>
<keyword evidence="5 10" id="KW-0812">Transmembrane</keyword>
<proteinExistence type="predicted"/>
<dbReference type="eggNOG" id="COG4943">
    <property type="taxonomic scope" value="Bacteria"/>
</dbReference>
<gene>
    <name evidence="12" type="ORF">VPR01S_08_01620</name>
</gene>
<evidence type="ECO:0000256" key="4">
    <source>
        <dbReference type="ARBA" id="ARBA00022636"/>
    </source>
</evidence>
<reference evidence="12 13" key="1">
    <citation type="submission" date="2013-09" db="EMBL/GenBank/DDBJ databases">
        <title>Whole genome shotgun sequence of Vibrio proteolyticus NBRC 13287.</title>
        <authorList>
            <person name="Isaki S."/>
            <person name="Hosoyama A."/>
            <person name="Numata M."/>
            <person name="Hashimoto M."/>
            <person name="Hosoyama Y."/>
            <person name="Tsuchikane K."/>
            <person name="Noguchi M."/>
            <person name="Hirakata S."/>
            <person name="Ichikawa N."/>
            <person name="Ohji S."/>
            <person name="Yamazoe A."/>
            <person name="Fujita N."/>
        </authorList>
    </citation>
    <scope>NUCLEOTIDE SEQUENCE [LARGE SCALE GENOMIC DNA]</scope>
    <source>
        <strain evidence="12 13">NBRC 13287</strain>
    </source>
</reference>
<dbReference type="InterPro" id="IPR024744">
    <property type="entry name" value="CSS-motif_dom"/>
</dbReference>
<evidence type="ECO:0000256" key="3">
    <source>
        <dbReference type="ARBA" id="ARBA00022475"/>
    </source>
</evidence>
<dbReference type="GO" id="GO:0005886">
    <property type="term" value="C:plasma membrane"/>
    <property type="evidence" value="ECO:0007669"/>
    <property type="project" value="UniProtKB-SubCell"/>
</dbReference>
<dbReference type="SUPFAM" id="SSF141868">
    <property type="entry name" value="EAL domain-like"/>
    <property type="match status" value="1"/>
</dbReference>
<dbReference type="Proteomes" id="UP000016570">
    <property type="component" value="Unassembled WGS sequence"/>
</dbReference>
<dbReference type="SMART" id="SM00052">
    <property type="entry name" value="EAL"/>
    <property type="match status" value="1"/>
</dbReference>
<evidence type="ECO:0000313" key="13">
    <source>
        <dbReference type="Proteomes" id="UP000016570"/>
    </source>
</evidence>
<keyword evidence="6" id="KW-0378">Hydrolase</keyword>
<feature type="transmembrane region" description="Helical" evidence="10">
    <location>
        <begin position="16"/>
        <end position="36"/>
    </location>
</feature>
<protein>
    <recommendedName>
        <fullName evidence="2">cyclic-guanylate-specific phosphodiesterase</fullName>
        <ecNumber evidence="2">3.1.4.52</ecNumber>
    </recommendedName>
</protein>
<comment type="catalytic activity">
    <reaction evidence="9">
        <text>3',3'-c-di-GMP + H2O = 5'-phosphoguanylyl(3'-&gt;5')guanosine + H(+)</text>
        <dbReference type="Rhea" id="RHEA:24902"/>
        <dbReference type="ChEBI" id="CHEBI:15377"/>
        <dbReference type="ChEBI" id="CHEBI:15378"/>
        <dbReference type="ChEBI" id="CHEBI:58754"/>
        <dbReference type="ChEBI" id="CHEBI:58805"/>
        <dbReference type="EC" id="3.1.4.52"/>
    </reaction>
</comment>
<dbReference type="RefSeq" id="WP_021705550.1">
    <property type="nucleotide sequence ID" value="NZ_BATJ01000008.1"/>
</dbReference>
<keyword evidence="8 10" id="KW-0472">Membrane</keyword>
<keyword evidence="4" id="KW-0973">c-di-GMP</keyword>
<dbReference type="AlphaFoldDB" id="U3BCT3"/>
<dbReference type="PANTHER" id="PTHR33121">
    <property type="entry name" value="CYCLIC DI-GMP PHOSPHODIESTERASE PDEF"/>
    <property type="match status" value="1"/>
</dbReference>
<evidence type="ECO:0000256" key="5">
    <source>
        <dbReference type="ARBA" id="ARBA00022692"/>
    </source>
</evidence>
<evidence type="ECO:0000256" key="7">
    <source>
        <dbReference type="ARBA" id="ARBA00022989"/>
    </source>
</evidence>
<evidence type="ECO:0000256" key="9">
    <source>
        <dbReference type="ARBA" id="ARBA00034290"/>
    </source>
</evidence>
<keyword evidence="13" id="KW-1185">Reference proteome</keyword>
<evidence type="ECO:0000259" key="11">
    <source>
        <dbReference type="PROSITE" id="PS50883"/>
    </source>
</evidence>
<dbReference type="GO" id="GO:0071111">
    <property type="term" value="F:cyclic-guanylate-specific phosphodiesterase activity"/>
    <property type="evidence" value="ECO:0007669"/>
    <property type="project" value="UniProtKB-EC"/>
</dbReference>
<comment type="caution">
    <text evidence="12">The sequence shown here is derived from an EMBL/GenBank/DDBJ whole genome shotgun (WGS) entry which is preliminary data.</text>
</comment>
<dbReference type="InterPro" id="IPR035919">
    <property type="entry name" value="EAL_sf"/>
</dbReference>
<evidence type="ECO:0000313" key="12">
    <source>
        <dbReference type="EMBL" id="GAD67579.1"/>
    </source>
</evidence>
<dbReference type="STRING" id="1219065.VPR01S_08_01620"/>
<accession>U3BCT3</accession>
<name>U3BCT3_VIBPR</name>
<dbReference type="PANTHER" id="PTHR33121:SF79">
    <property type="entry name" value="CYCLIC DI-GMP PHOSPHODIESTERASE PDED-RELATED"/>
    <property type="match status" value="1"/>
</dbReference>
<dbReference type="InterPro" id="IPR050706">
    <property type="entry name" value="Cyclic-di-GMP_PDE-like"/>
</dbReference>
<evidence type="ECO:0000256" key="2">
    <source>
        <dbReference type="ARBA" id="ARBA00012282"/>
    </source>
</evidence>
<dbReference type="Gene3D" id="3.20.20.450">
    <property type="entry name" value="EAL domain"/>
    <property type="match status" value="1"/>
</dbReference>
<dbReference type="CDD" id="cd01948">
    <property type="entry name" value="EAL"/>
    <property type="match status" value="1"/>
</dbReference>
<evidence type="ECO:0000256" key="8">
    <source>
        <dbReference type="ARBA" id="ARBA00023136"/>
    </source>
</evidence>